<keyword evidence="1" id="KW-0175">Coiled coil</keyword>
<feature type="compositionally biased region" description="Polar residues" evidence="2">
    <location>
        <begin position="37"/>
        <end position="47"/>
    </location>
</feature>
<name>A0A8S0WCV8_CYCAE</name>
<comment type="caution">
    <text evidence="3">The sequence shown here is derived from an EMBL/GenBank/DDBJ whole genome shotgun (WGS) entry which is preliminary data.</text>
</comment>
<gene>
    <name evidence="3" type="ORF">AAE3_LOCUS13248</name>
</gene>
<protein>
    <submittedName>
        <fullName evidence="3">Uncharacterized protein</fullName>
    </submittedName>
</protein>
<evidence type="ECO:0000256" key="1">
    <source>
        <dbReference type="SAM" id="Coils"/>
    </source>
</evidence>
<reference evidence="3 4" key="1">
    <citation type="submission" date="2020-01" db="EMBL/GenBank/DDBJ databases">
        <authorList>
            <person name="Gupta K D."/>
        </authorList>
    </citation>
    <scope>NUCLEOTIDE SEQUENCE [LARGE SCALE GENOMIC DNA]</scope>
</reference>
<accession>A0A8S0WCV8</accession>
<feature type="region of interest" description="Disordered" evidence="2">
    <location>
        <begin position="148"/>
        <end position="226"/>
    </location>
</feature>
<evidence type="ECO:0000313" key="4">
    <source>
        <dbReference type="Proteomes" id="UP000467700"/>
    </source>
</evidence>
<keyword evidence="4" id="KW-1185">Reference proteome</keyword>
<feature type="region of interest" description="Disordered" evidence="2">
    <location>
        <begin position="20"/>
        <end position="78"/>
    </location>
</feature>
<feature type="coiled-coil region" evidence="1">
    <location>
        <begin position="339"/>
        <end position="478"/>
    </location>
</feature>
<organism evidence="3 4">
    <name type="scientific">Cyclocybe aegerita</name>
    <name type="common">Black poplar mushroom</name>
    <name type="synonym">Agrocybe aegerita</name>
    <dbReference type="NCBI Taxonomy" id="1973307"/>
    <lineage>
        <taxon>Eukaryota</taxon>
        <taxon>Fungi</taxon>
        <taxon>Dikarya</taxon>
        <taxon>Basidiomycota</taxon>
        <taxon>Agaricomycotina</taxon>
        <taxon>Agaricomycetes</taxon>
        <taxon>Agaricomycetidae</taxon>
        <taxon>Agaricales</taxon>
        <taxon>Agaricineae</taxon>
        <taxon>Bolbitiaceae</taxon>
        <taxon>Cyclocybe</taxon>
    </lineage>
</organism>
<feature type="compositionally biased region" description="Polar residues" evidence="2">
    <location>
        <begin position="20"/>
        <end position="30"/>
    </location>
</feature>
<sequence length="801" mass="88542">MMFLFSRKSALKTQTSTLNLDNKFQPTNDEQVVVSPSAVQEISQESGEQVRNDEESAPVAPTMESSVSKGPPSPFKGLPPIPDDSELGFIAIDKPSSSTLPLLEKRAPIVGASLPRGSIPSGSFLHNLAALEISEVPPLLEARQDTITAASKPPPSPTPSTQPTESPTALFPPTPSSSTDPDDEERRRRRRRPQNSTFAMLQSIAESADTLSPPPYTPSVPSRQLRSELLESPASYRNSAYSVDEDVAKKIAERAKFRRIQSLQDINVKHGKSKSEIARPPVPVLALPKPSPHQRGQSEPVPPLVAVPAIPSTRRPVPPPPIPSPKIKVEVPADDSSSLESLHHQLNEALHELQESREANECLALDLEKERDLRFKQKTDDATQQARSAHMEASMQGLQTRLDRALRELRDSREASEQHRQENDRLANMYKQRNDQANQLAVEKLRLSDRLAQVEAELKDSKTQVMSLKKEKQTWQEQLDTMHHKMVSAERRMRYLDHISHAKLDARQDGALGTTGRSKLLANSREMSGEVLSAVVKFNEEVLQTASLLAEKLERLPNSRSVFISSSPTRTKQVLGEKVLALLEAQGRDRTSKIHLLLMQTVLEVFFVHWSLAIIDASYPKQQTFADVLVELSSERTMFASSSGTQILCGRRVQILQPEVKTPSFENWAVDVIGDLIPVLQTGGVQMRSPSIGLFTSKIKALIQLAYELRLAMAEKDICGVEIMSFSPDAVFMSKYMDNAHEIVGRKKAPVKRTSMTEAEYIAGTSGLGLQRVVGSSSGSASRTIVLRSRVALISAFRENA</sequence>
<evidence type="ECO:0000256" key="2">
    <source>
        <dbReference type="SAM" id="MobiDB-lite"/>
    </source>
</evidence>
<dbReference type="EMBL" id="CACVBS010000101">
    <property type="protein sequence ID" value="CAA7271038.1"/>
    <property type="molecule type" value="Genomic_DNA"/>
</dbReference>
<dbReference type="OrthoDB" id="3065671at2759"/>
<dbReference type="Proteomes" id="UP000467700">
    <property type="component" value="Unassembled WGS sequence"/>
</dbReference>
<evidence type="ECO:0000313" key="3">
    <source>
        <dbReference type="EMBL" id="CAA7271038.1"/>
    </source>
</evidence>
<dbReference type="AlphaFoldDB" id="A0A8S0WCV8"/>
<proteinExistence type="predicted"/>